<protein>
    <submittedName>
        <fullName evidence="2">Uncharacterized protein</fullName>
    </submittedName>
</protein>
<reference evidence="2" key="2">
    <citation type="submission" date="2023-05" db="EMBL/GenBank/DDBJ databases">
        <authorList>
            <consortium name="Lawrence Berkeley National Laboratory"/>
            <person name="Steindorff A."/>
            <person name="Hensen N."/>
            <person name="Bonometti L."/>
            <person name="Westerberg I."/>
            <person name="Brannstrom I.O."/>
            <person name="Guillou S."/>
            <person name="Cros-Aarteil S."/>
            <person name="Calhoun S."/>
            <person name="Haridas S."/>
            <person name="Kuo A."/>
            <person name="Mondo S."/>
            <person name="Pangilinan J."/>
            <person name="Riley R."/>
            <person name="Labutti K."/>
            <person name="Andreopoulos B."/>
            <person name="Lipzen A."/>
            <person name="Chen C."/>
            <person name="Yanf M."/>
            <person name="Daum C."/>
            <person name="Ng V."/>
            <person name="Clum A."/>
            <person name="Ohm R."/>
            <person name="Martin F."/>
            <person name="Silar P."/>
            <person name="Natvig D."/>
            <person name="Lalanne C."/>
            <person name="Gautier V."/>
            <person name="Ament-Velasquez S.L."/>
            <person name="Kruys A."/>
            <person name="Hutchinson M.I."/>
            <person name="Powell A.J."/>
            <person name="Barry K."/>
            <person name="Miller A.N."/>
            <person name="Grigoriev I.V."/>
            <person name="Debuchy R."/>
            <person name="Gladieux P."/>
            <person name="Thoren M.H."/>
            <person name="Johannesson H."/>
        </authorList>
    </citation>
    <scope>NUCLEOTIDE SEQUENCE</scope>
    <source>
        <strain evidence="2">PSN309</strain>
    </source>
</reference>
<keyword evidence="1" id="KW-0472">Membrane</keyword>
<evidence type="ECO:0000313" key="2">
    <source>
        <dbReference type="EMBL" id="KAK4191836.1"/>
    </source>
</evidence>
<accession>A0AAN6X244</accession>
<keyword evidence="1" id="KW-0812">Transmembrane</keyword>
<evidence type="ECO:0000256" key="1">
    <source>
        <dbReference type="SAM" id="Phobius"/>
    </source>
</evidence>
<keyword evidence="1" id="KW-1133">Transmembrane helix</keyword>
<dbReference type="Proteomes" id="UP001302126">
    <property type="component" value="Unassembled WGS sequence"/>
</dbReference>
<organism evidence="2 3">
    <name type="scientific">Podospora australis</name>
    <dbReference type="NCBI Taxonomy" id="1536484"/>
    <lineage>
        <taxon>Eukaryota</taxon>
        <taxon>Fungi</taxon>
        <taxon>Dikarya</taxon>
        <taxon>Ascomycota</taxon>
        <taxon>Pezizomycotina</taxon>
        <taxon>Sordariomycetes</taxon>
        <taxon>Sordariomycetidae</taxon>
        <taxon>Sordariales</taxon>
        <taxon>Podosporaceae</taxon>
        <taxon>Podospora</taxon>
    </lineage>
</organism>
<dbReference type="EMBL" id="MU864357">
    <property type="protein sequence ID" value="KAK4191836.1"/>
    <property type="molecule type" value="Genomic_DNA"/>
</dbReference>
<evidence type="ECO:0000313" key="3">
    <source>
        <dbReference type="Proteomes" id="UP001302126"/>
    </source>
</evidence>
<name>A0AAN6X244_9PEZI</name>
<feature type="transmembrane region" description="Helical" evidence="1">
    <location>
        <begin position="20"/>
        <end position="41"/>
    </location>
</feature>
<keyword evidence="3" id="KW-1185">Reference proteome</keyword>
<gene>
    <name evidence="2" type="ORF">QBC35DRAFT_278695</name>
</gene>
<dbReference type="AlphaFoldDB" id="A0AAN6X244"/>
<sequence>MNLKVMSLVWISGLMTSWDYITLALILQLPLIVSAFSCDWLKSFPIIAVFNRDENQHVGLPRRTINLAVD</sequence>
<proteinExistence type="predicted"/>
<comment type="caution">
    <text evidence="2">The sequence shown here is derived from an EMBL/GenBank/DDBJ whole genome shotgun (WGS) entry which is preliminary data.</text>
</comment>
<reference evidence="2" key="1">
    <citation type="journal article" date="2023" name="Mol. Phylogenet. Evol.">
        <title>Genome-scale phylogeny and comparative genomics of the fungal order Sordariales.</title>
        <authorList>
            <person name="Hensen N."/>
            <person name="Bonometti L."/>
            <person name="Westerberg I."/>
            <person name="Brannstrom I.O."/>
            <person name="Guillou S."/>
            <person name="Cros-Aarteil S."/>
            <person name="Calhoun S."/>
            <person name="Haridas S."/>
            <person name="Kuo A."/>
            <person name="Mondo S."/>
            <person name="Pangilinan J."/>
            <person name="Riley R."/>
            <person name="LaButti K."/>
            <person name="Andreopoulos B."/>
            <person name="Lipzen A."/>
            <person name="Chen C."/>
            <person name="Yan M."/>
            <person name="Daum C."/>
            <person name="Ng V."/>
            <person name="Clum A."/>
            <person name="Steindorff A."/>
            <person name="Ohm R.A."/>
            <person name="Martin F."/>
            <person name="Silar P."/>
            <person name="Natvig D.O."/>
            <person name="Lalanne C."/>
            <person name="Gautier V."/>
            <person name="Ament-Velasquez S.L."/>
            <person name="Kruys A."/>
            <person name="Hutchinson M.I."/>
            <person name="Powell A.J."/>
            <person name="Barry K."/>
            <person name="Miller A.N."/>
            <person name="Grigoriev I.V."/>
            <person name="Debuchy R."/>
            <person name="Gladieux P."/>
            <person name="Hiltunen Thoren M."/>
            <person name="Johannesson H."/>
        </authorList>
    </citation>
    <scope>NUCLEOTIDE SEQUENCE</scope>
    <source>
        <strain evidence="2">PSN309</strain>
    </source>
</reference>